<evidence type="ECO:0000313" key="3">
    <source>
        <dbReference type="Proteomes" id="UP000279275"/>
    </source>
</evidence>
<feature type="transmembrane region" description="Helical" evidence="1">
    <location>
        <begin position="39"/>
        <end position="61"/>
    </location>
</feature>
<feature type="transmembrane region" description="Helical" evidence="1">
    <location>
        <begin position="136"/>
        <end position="158"/>
    </location>
</feature>
<gene>
    <name evidence="2" type="ORF">EBN03_03315</name>
</gene>
<keyword evidence="3" id="KW-1185">Reference proteome</keyword>
<keyword evidence="1" id="KW-1133">Transmembrane helix</keyword>
<sequence length="170" mass="17525">MQVVAVGALAAAWLAIALGLFSRPEADLAAGSRIDANFTVYWPFLFVISPVLFVSGFFGLLPYRFAPGGTIAGGLIASFFAQRVGAELYLSDYKPALAGHLDTSVAAACFAVAAAFTAAFVHLYSNRSGRTRAASVRGGAVLVVAVLVSGVVTIPPLFAGSGTRPVSWLG</sequence>
<accession>A0A3M2LFG3</accession>
<comment type="caution">
    <text evidence="2">The sequence shown here is derived from an EMBL/GenBank/DDBJ whole genome shotgun (WGS) entry which is preliminary data.</text>
</comment>
<organism evidence="2 3">
    <name type="scientific">Nocardia stercoris</name>
    <dbReference type="NCBI Taxonomy" id="2483361"/>
    <lineage>
        <taxon>Bacteria</taxon>
        <taxon>Bacillati</taxon>
        <taxon>Actinomycetota</taxon>
        <taxon>Actinomycetes</taxon>
        <taxon>Mycobacteriales</taxon>
        <taxon>Nocardiaceae</taxon>
        <taxon>Nocardia</taxon>
    </lineage>
</organism>
<proteinExistence type="predicted"/>
<feature type="transmembrane region" description="Helical" evidence="1">
    <location>
        <begin position="105"/>
        <end position="124"/>
    </location>
</feature>
<keyword evidence="1" id="KW-0812">Transmembrane</keyword>
<keyword evidence="1" id="KW-0472">Membrane</keyword>
<name>A0A3M2LFG3_9NOCA</name>
<dbReference type="Proteomes" id="UP000279275">
    <property type="component" value="Unassembled WGS sequence"/>
</dbReference>
<reference evidence="2 3" key="1">
    <citation type="submission" date="2018-10" db="EMBL/GenBank/DDBJ databases">
        <title>Isolation from cow dung.</title>
        <authorList>
            <person name="Ling L."/>
        </authorList>
    </citation>
    <scope>NUCLEOTIDE SEQUENCE [LARGE SCALE GENOMIC DNA]</scope>
    <source>
        <strain evidence="2 3">NEAU-LL90</strain>
    </source>
</reference>
<dbReference type="AlphaFoldDB" id="A0A3M2LFG3"/>
<evidence type="ECO:0000256" key="1">
    <source>
        <dbReference type="SAM" id="Phobius"/>
    </source>
</evidence>
<protein>
    <submittedName>
        <fullName evidence="2">Uncharacterized protein</fullName>
    </submittedName>
</protein>
<dbReference type="EMBL" id="RFFH01000001">
    <property type="protein sequence ID" value="RMI35323.1"/>
    <property type="molecule type" value="Genomic_DNA"/>
</dbReference>
<evidence type="ECO:0000313" key="2">
    <source>
        <dbReference type="EMBL" id="RMI35323.1"/>
    </source>
</evidence>